<evidence type="ECO:0000256" key="2">
    <source>
        <dbReference type="SAM" id="MobiDB-lite"/>
    </source>
</evidence>
<sequence length="454" mass="50916">MSAIFAPNKGGQLLPVPTGASTYQQDPLIYIDRQAKQIERSLQKLIDAQSEGLLAGLAETQPNATPSTSGSHTPISALGSAAKPSTIPVRQPPPEKIGLRAAREGIFKSIYDLLKLREEEHEILISKVDERHDALEDIDGFNTKRAGLETAIFKIQDDKESQQARKLREEGRKLEEDIHEMETRLSQMKARQQHVIRELSQMENSVDSKLSSYKASLSMLESEVQMYLQNPPVKPLSTKSSEATFYSLNPKRRTLDLAQEHWTKEQAELRHREQAVKAEIEALEAGGGVWKQVIGEVTGYEKRLKMTMRRFIQKQSQVLSPDGPAHTPPEEDISRIALEDLRHTIERVEDHLELAESKDWKLLVCCISAELQALQEARLLLLDLFDVSDADVRPGVNLQTEDEHDVHADPLGVDNPEPPADLLQDTEEHPHSVMSRSSGGEDDEPDPAWLLPES</sequence>
<proteinExistence type="predicted"/>
<feature type="region of interest" description="Disordered" evidence="2">
    <location>
        <begin position="397"/>
        <end position="454"/>
    </location>
</feature>
<protein>
    <recommendedName>
        <fullName evidence="5">Autophagy-related protein Atg28</fullName>
    </recommendedName>
</protein>
<reference evidence="3 4" key="1">
    <citation type="submission" date="2016-12" db="EMBL/GenBank/DDBJ databases">
        <title>The genomes of Aspergillus section Nigri reveals drivers in fungal speciation.</title>
        <authorList>
            <consortium name="DOE Joint Genome Institute"/>
            <person name="Vesth T.C."/>
            <person name="Nybo J."/>
            <person name="Theobald S."/>
            <person name="Brandl J."/>
            <person name="Frisvad J.C."/>
            <person name="Nielsen K.F."/>
            <person name="Lyhne E.K."/>
            <person name="Kogle M.E."/>
            <person name="Kuo A."/>
            <person name="Riley R."/>
            <person name="Clum A."/>
            <person name="Nolan M."/>
            <person name="Lipzen A."/>
            <person name="Salamov A."/>
            <person name="Henrissat B."/>
            <person name="Wiebenga A."/>
            <person name="De Vries R.P."/>
            <person name="Grigoriev I.V."/>
            <person name="Mortensen U.H."/>
            <person name="Andersen M.R."/>
            <person name="Baker S.E."/>
        </authorList>
    </citation>
    <scope>NUCLEOTIDE SEQUENCE [LARGE SCALE GENOMIC DNA]</scope>
    <source>
        <strain evidence="3 4">JOP 1030-1</strain>
    </source>
</reference>
<keyword evidence="4" id="KW-1185">Reference proteome</keyword>
<dbReference type="OrthoDB" id="5342758at2759"/>
<dbReference type="EMBL" id="KZ821224">
    <property type="protein sequence ID" value="PYH47347.1"/>
    <property type="molecule type" value="Genomic_DNA"/>
</dbReference>
<feature type="region of interest" description="Disordered" evidence="2">
    <location>
        <begin position="60"/>
        <end position="95"/>
    </location>
</feature>
<evidence type="ECO:0000313" key="4">
    <source>
        <dbReference type="Proteomes" id="UP000248349"/>
    </source>
</evidence>
<accession>A0A318ZKG3</accession>
<name>A0A318ZKG3_9EURO</name>
<feature type="coiled-coil region" evidence="1">
    <location>
        <begin position="157"/>
        <end position="191"/>
    </location>
</feature>
<evidence type="ECO:0000313" key="3">
    <source>
        <dbReference type="EMBL" id="PYH47347.1"/>
    </source>
</evidence>
<dbReference type="AlphaFoldDB" id="A0A318ZKG3"/>
<feature type="compositionally biased region" description="Polar residues" evidence="2">
    <location>
        <begin position="60"/>
        <end position="74"/>
    </location>
</feature>
<dbReference type="RefSeq" id="XP_025433329.1">
    <property type="nucleotide sequence ID" value="XM_025574455.1"/>
</dbReference>
<evidence type="ECO:0000256" key="1">
    <source>
        <dbReference type="SAM" id="Coils"/>
    </source>
</evidence>
<dbReference type="Proteomes" id="UP000248349">
    <property type="component" value="Unassembled WGS sequence"/>
</dbReference>
<gene>
    <name evidence="3" type="ORF">BP01DRAFT_354543</name>
</gene>
<dbReference type="GeneID" id="37075683"/>
<keyword evidence="1" id="KW-0175">Coiled coil</keyword>
<dbReference type="STRING" id="1450539.A0A318ZKG3"/>
<evidence type="ECO:0008006" key="5">
    <source>
        <dbReference type="Google" id="ProtNLM"/>
    </source>
</evidence>
<organism evidence="3 4">
    <name type="scientific">Aspergillus saccharolyticus JOP 1030-1</name>
    <dbReference type="NCBI Taxonomy" id="1450539"/>
    <lineage>
        <taxon>Eukaryota</taxon>
        <taxon>Fungi</taxon>
        <taxon>Dikarya</taxon>
        <taxon>Ascomycota</taxon>
        <taxon>Pezizomycotina</taxon>
        <taxon>Eurotiomycetes</taxon>
        <taxon>Eurotiomycetidae</taxon>
        <taxon>Eurotiales</taxon>
        <taxon>Aspergillaceae</taxon>
        <taxon>Aspergillus</taxon>
        <taxon>Aspergillus subgen. Circumdati</taxon>
    </lineage>
</organism>